<sequence length="72" mass="8180">MRIPGWIRMVVLFILLGLFYFGVALMSSSCSNGAVHKDILIRKECKDKGGIMIDRTYICVDKKSTIELENLK</sequence>
<accession>A0AAX4MXE5</accession>
<reference evidence="1 2" key="1">
    <citation type="submission" date="2024-03" db="EMBL/GenBank/DDBJ databases">
        <title>Complete Genome Sequence of a Pseudomonas fluorescens Bacteriophage UNO-G1W1 isolated from freshwater ice in Nebraska.</title>
        <authorList>
            <person name="Neville A.J."/>
            <person name="Schulze T.T."/>
            <person name="Davis P.H."/>
        </authorList>
    </citation>
    <scope>NUCLEOTIDE SEQUENCE [LARGE SCALE GENOMIC DNA]</scope>
</reference>
<gene>
    <name evidence="1" type="ORF">ISREJYDI_CDS0183</name>
</gene>
<dbReference type="EMBL" id="PP551948">
    <property type="protein sequence ID" value="WYN05143.1"/>
    <property type="molecule type" value="Genomic_DNA"/>
</dbReference>
<name>A0AAX4MXE5_9CAUD</name>
<proteinExistence type="predicted"/>
<organism evidence="1 2">
    <name type="scientific">Pseudomonas phage UNO-G1W1</name>
    <dbReference type="NCBI Taxonomy" id="3136609"/>
    <lineage>
        <taxon>Viruses</taxon>
        <taxon>Duplodnaviria</taxon>
        <taxon>Heunggongvirae</taxon>
        <taxon>Uroviricota</taxon>
        <taxon>Caudoviricetes</taxon>
        <taxon>Vandenendeviridae</taxon>
        <taxon>Gorskivirinae</taxon>
        <taxon>Omahavirus</taxon>
        <taxon>Omahavirus UNOG1W1</taxon>
    </lineage>
</organism>
<protein>
    <submittedName>
        <fullName evidence="1">Uncharacterized protein</fullName>
    </submittedName>
</protein>
<dbReference type="PROSITE" id="PS51257">
    <property type="entry name" value="PROKAR_LIPOPROTEIN"/>
    <property type="match status" value="1"/>
</dbReference>
<evidence type="ECO:0000313" key="2">
    <source>
        <dbReference type="Proteomes" id="UP001447006"/>
    </source>
</evidence>
<evidence type="ECO:0000313" key="1">
    <source>
        <dbReference type="EMBL" id="WYN05143.1"/>
    </source>
</evidence>
<dbReference type="Proteomes" id="UP001447006">
    <property type="component" value="Segment"/>
</dbReference>
<keyword evidence="2" id="KW-1185">Reference proteome</keyword>